<dbReference type="SUPFAM" id="SSF51735">
    <property type="entry name" value="NAD(P)-binding Rossmann-fold domains"/>
    <property type="match status" value="1"/>
</dbReference>
<dbReference type="PANTHER" id="PTHR43490:SF99">
    <property type="entry name" value="SHORT-CHAIN DEHYDROGENASE_REDUCTASE"/>
    <property type="match status" value="1"/>
</dbReference>
<dbReference type="PRINTS" id="PR00080">
    <property type="entry name" value="SDRFAMILY"/>
</dbReference>
<dbReference type="Pfam" id="PF00106">
    <property type="entry name" value="adh_short"/>
    <property type="match status" value="1"/>
</dbReference>
<dbReference type="Proteomes" id="UP000807469">
    <property type="component" value="Unassembled WGS sequence"/>
</dbReference>
<evidence type="ECO:0000256" key="3">
    <source>
        <dbReference type="ARBA" id="ARBA00023002"/>
    </source>
</evidence>
<evidence type="ECO:0000256" key="2">
    <source>
        <dbReference type="ARBA" id="ARBA00022857"/>
    </source>
</evidence>
<organism evidence="5 6">
    <name type="scientific">Pholiota conissans</name>
    <dbReference type="NCBI Taxonomy" id="109636"/>
    <lineage>
        <taxon>Eukaryota</taxon>
        <taxon>Fungi</taxon>
        <taxon>Dikarya</taxon>
        <taxon>Basidiomycota</taxon>
        <taxon>Agaricomycotina</taxon>
        <taxon>Agaricomycetes</taxon>
        <taxon>Agaricomycetidae</taxon>
        <taxon>Agaricales</taxon>
        <taxon>Agaricineae</taxon>
        <taxon>Strophariaceae</taxon>
        <taxon>Pholiota</taxon>
    </lineage>
</organism>
<evidence type="ECO:0000313" key="6">
    <source>
        <dbReference type="Proteomes" id="UP000807469"/>
    </source>
</evidence>
<dbReference type="PANTHER" id="PTHR43490">
    <property type="entry name" value="(+)-NEOMENTHOL DEHYDROGENASE"/>
    <property type="match status" value="1"/>
</dbReference>
<keyword evidence="6" id="KW-1185">Reference proteome</keyword>
<dbReference type="InterPro" id="IPR002347">
    <property type="entry name" value="SDR_fam"/>
</dbReference>
<dbReference type="InterPro" id="IPR036291">
    <property type="entry name" value="NAD(P)-bd_dom_sf"/>
</dbReference>
<dbReference type="GO" id="GO:0016491">
    <property type="term" value="F:oxidoreductase activity"/>
    <property type="evidence" value="ECO:0007669"/>
    <property type="project" value="UniProtKB-KW"/>
</dbReference>
<evidence type="ECO:0000256" key="4">
    <source>
        <dbReference type="RuleBase" id="RU000363"/>
    </source>
</evidence>
<dbReference type="EMBL" id="MU155203">
    <property type="protein sequence ID" value="KAF9479933.1"/>
    <property type="molecule type" value="Genomic_DNA"/>
</dbReference>
<dbReference type="OrthoDB" id="1933717at2759"/>
<comment type="caution">
    <text evidence="5">The sequence shown here is derived from an EMBL/GenBank/DDBJ whole genome shotgun (WGS) entry which is preliminary data.</text>
</comment>
<keyword evidence="3" id="KW-0560">Oxidoreductase</keyword>
<evidence type="ECO:0000256" key="1">
    <source>
        <dbReference type="ARBA" id="ARBA00006484"/>
    </source>
</evidence>
<name>A0A9P6D1R6_9AGAR</name>
<reference evidence="5" key="1">
    <citation type="submission" date="2020-11" db="EMBL/GenBank/DDBJ databases">
        <authorList>
            <consortium name="DOE Joint Genome Institute"/>
            <person name="Ahrendt S."/>
            <person name="Riley R."/>
            <person name="Andreopoulos W."/>
            <person name="Labutti K."/>
            <person name="Pangilinan J."/>
            <person name="Ruiz-Duenas F.J."/>
            <person name="Barrasa J.M."/>
            <person name="Sanchez-Garcia M."/>
            <person name="Camarero S."/>
            <person name="Miyauchi S."/>
            <person name="Serrano A."/>
            <person name="Linde D."/>
            <person name="Babiker R."/>
            <person name="Drula E."/>
            <person name="Ayuso-Fernandez I."/>
            <person name="Pacheco R."/>
            <person name="Padilla G."/>
            <person name="Ferreira P."/>
            <person name="Barriuso J."/>
            <person name="Kellner H."/>
            <person name="Castanera R."/>
            <person name="Alfaro M."/>
            <person name="Ramirez L."/>
            <person name="Pisabarro A.G."/>
            <person name="Kuo A."/>
            <person name="Tritt A."/>
            <person name="Lipzen A."/>
            <person name="He G."/>
            <person name="Yan M."/>
            <person name="Ng V."/>
            <person name="Cullen D."/>
            <person name="Martin F."/>
            <person name="Rosso M.-N."/>
            <person name="Henrissat B."/>
            <person name="Hibbett D."/>
            <person name="Martinez A.T."/>
            <person name="Grigoriev I.V."/>
        </authorList>
    </citation>
    <scope>NUCLEOTIDE SEQUENCE</scope>
    <source>
        <strain evidence="5">CIRM-BRFM 674</strain>
    </source>
</reference>
<evidence type="ECO:0000313" key="5">
    <source>
        <dbReference type="EMBL" id="KAF9479933.1"/>
    </source>
</evidence>
<accession>A0A9P6D1R6</accession>
<comment type="similarity">
    <text evidence="1 4">Belongs to the short-chain dehydrogenases/reductases (SDR) family.</text>
</comment>
<dbReference type="AlphaFoldDB" id="A0A9P6D1R6"/>
<protein>
    <submittedName>
        <fullName evidence="5">NAD(P)-binding protein</fullName>
    </submittedName>
</protein>
<gene>
    <name evidence="5" type="ORF">BDN70DRAFT_658404</name>
</gene>
<proteinExistence type="inferred from homology"/>
<sequence>MPSTHRRKTYHSSTQRSQVFSVYIMSKVVLITGANSGVGFELARFIAEKGHIVYIGARNEDSGQKAVDMLHSEGFKTVKLVVIDITQPSIIKSARETIEENEGRLDVLVNNAGIALMDEDQSAVTPSMPAVREIIETNFYGTIETTVVFIPLLRKSTCTPVILNVSSSFGSNKQSQVDARAKFVGYRASKAAINSYTIALAMELKDEGFKVNSVTPGITATKMTHDIGQPVSAGGLAILPWALLDIEGPTGKFFGSDGKELPW</sequence>
<dbReference type="Gene3D" id="3.40.50.720">
    <property type="entry name" value="NAD(P)-binding Rossmann-like Domain"/>
    <property type="match status" value="1"/>
</dbReference>
<dbReference type="PRINTS" id="PR00081">
    <property type="entry name" value="GDHRDH"/>
</dbReference>
<keyword evidence="2" id="KW-0521">NADP</keyword>